<reference evidence="1" key="1">
    <citation type="submission" date="2020-06" db="EMBL/GenBank/DDBJ databases">
        <title>Unique genomic features of the anaerobic methanotrophic archaea.</title>
        <authorList>
            <person name="Chadwick G.L."/>
            <person name="Skennerton C.T."/>
            <person name="Laso-Perez R."/>
            <person name="Leu A.O."/>
            <person name="Speth D.R."/>
            <person name="Yu H."/>
            <person name="Morgan-Lang C."/>
            <person name="Hatzenpichler R."/>
            <person name="Goudeau D."/>
            <person name="Malmstrom R."/>
            <person name="Brazelton W.J."/>
            <person name="Woyke T."/>
            <person name="Hallam S.J."/>
            <person name="Tyson G.W."/>
            <person name="Wegener G."/>
            <person name="Boetius A."/>
            <person name="Orphan V."/>
        </authorList>
    </citation>
    <scope>NUCLEOTIDE SEQUENCE</scope>
</reference>
<proteinExistence type="predicted"/>
<sequence>MDSRGKYISGQKGYGYEKKDTVPVFVIDEEREKTLKTGYITLYTKLFKGAVCTSRK</sequence>
<evidence type="ECO:0000313" key="1">
    <source>
        <dbReference type="EMBL" id="QNO51748.1"/>
    </source>
</evidence>
<dbReference type="EMBL" id="MT631477">
    <property type="protein sequence ID" value="QNO51748.1"/>
    <property type="molecule type" value="Genomic_DNA"/>
</dbReference>
<dbReference type="AlphaFoldDB" id="A0A7G9YUR4"/>
<gene>
    <name evidence="1" type="ORF">LBHPMFOL_00017</name>
</gene>
<protein>
    <submittedName>
        <fullName evidence="1">Uncharacterized protein</fullName>
    </submittedName>
</protein>
<organism evidence="1">
    <name type="scientific">Candidatus Methanophagaceae archaeon ANME-1 ERB6</name>
    <dbReference type="NCBI Taxonomy" id="2759912"/>
    <lineage>
        <taxon>Archaea</taxon>
        <taxon>Methanobacteriati</taxon>
        <taxon>Methanobacteriota</taxon>
        <taxon>Stenosarchaea group</taxon>
        <taxon>Methanomicrobia</taxon>
        <taxon>Candidatus Methanophagales</taxon>
        <taxon>Candidatus Methanophagaceae</taxon>
    </lineage>
</organism>
<accession>A0A7G9YUR4</accession>
<name>A0A7G9YUR4_9EURY</name>